<sequence>MAYVVQPDYHITLDVFKNASGWPDAVRLKRRMARPARRVNQTARAPAATTTRTRAPCHPGEPSSPPG</sequence>
<accession>A0A6P2BQR8</accession>
<proteinExistence type="predicted"/>
<feature type="compositionally biased region" description="Low complexity" evidence="1">
    <location>
        <begin position="42"/>
        <end position="56"/>
    </location>
</feature>
<protein>
    <submittedName>
        <fullName evidence="2">Uncharacterized protein</fullName>
    </submittedName>
</protein>
<dbReference type="RefSeq" id="WP_145859570.1">
    <property type="nucleotide sequence ID" value="NZ_RPFW01000007.1"/>
</dbReference>
<feature type="region of interest" description="Disordered" evidence="1">
    <location>
        <begin position="33"/>
        <end position="67"/>
    </location>
</feature>
<dbReference type="AlphaFoldDB" id="A0A6P2BQR8"/>
<gene>
    <name evidence="2" type="ORF">EAS64_33485</name>
</gene>
<reference evidence="2 3" key="1">
    <citation type="submission" date="2018-11" db="EMBL/GenBank/DDBJ databases">
        <title>Trebonia kvetii gen.nov., sp.nov., a novel acidophilic actinobacterium, and proposal of the new actinobacterial family Treboniaceae fam. nov.</title>
        <authorList>
            <person name="Rapoport D."/>
            <person name="Sagova-Mareckova M."/>
            <person name="Sedlacek I."/>
            <person name="Provaznik J."/>
            <person name="Kralova S."/>
            <person name="Pavlinic D."/>
            <person name="Benes V."/>
            <person name="Kopecky J."/>
        </authorList>
    </citation>
    <scope>NUCLEOTIDE SEQUENCE [LARGE SCALE GENOMIC DNA]</scope>
    <source>
        <strain evidence="2 3">15Tr583</strain>
    </source>
</reference>
<comment type="caution">
    <text evidence="2">The sequence shown here is derived from an EMBL/GenBank/DDBJ whole genome shotgun (WGS) entry which is preliminary data.</text>
</comment>
<evidence type="ECO:0000313" key="2">
    <source>
        <dbReference type="EMBL" id="TVZ01198.1"/>
    </source>
</evidence>
<dbReference type="Proteomes" id="UP000460272">
    <property type="component" value="Unassembled WGS sequence"/>
</dbReference>
<dbReference type="EMBL" id="RPFW01000007">
    <property type="protein sequence ID" value="TVZ01198.1"/>
    <property type="molecule type" value="Genomic_DNA"/>
</dbReference>
<keyword evidence="3" id="KW-1185">Reference proteome</keyword>
<name>A0A6P2BQR8_9ACTN</name>
<evidence type="ECO:0000256" key="1">
    <source>
        <dbReference type="SAM" id="MobiDB-lite"/>
    </source>
</evidence>
<evidence type="ECO:0000313" key="3">
    <source>
        <dbReference type="Proteomes" id="UP000460272"/>
    </source>
</evidence>
<organism evidence="2 3">
    <name type="scientific">Trebonia kvetii</name>
    <dbReference type="NCBI Taxonomy" id="2480626"/>
    <lineage>
        <taxon>Bacteria</taxon>
        <taxon>Bacillati</taxon>
        <taxon>Actinomycetota</taxon>
        <taxon>Actinomycetes</taxon>
        <taxon>Streptosporangiales</taxon>
        <taxon>Treboniaceae</taxon>
        <taxon>Trebonia</taxon>
    </lineage>
</organism>